<evidence type="ECO:0000313" key="2">
    <source>
        <dbReference type="Proteomes" id="UP000191901"/>
    </source>
</evidence>
<dbReference type="STRING" id="1641165.XM38_05915"/>
<dbReference type="AlphaFoldDB" id="A0A1Z3HQF0"/>
<dbReference type="Proteomes" id="UP000191901">
    <property type="component" value="Chromosome"/>
</dbReference>
<keyword evidence="1" id="KW-0418">Kinase</keyword>
<organism evidence="1 2">
    <name type="scientific">Halomicronema hongdechloris C2206</name>
    <dbReference type="NCBI Taxonomy" id="1641165"/>
    <lineage>
        <taxon>Bacteria</taxon>
        <taxon>Bacillati</taxon>
        <taxon>Cyanobacteriota</taxon>
        <taxon>Cyanophyceae</taxon>
        <taxon>Nodosilineales</taxon>
        <taxon>Nodosilineaceae</taxon>
        <taxon>Halomicronema</taxon>
    </lineage>
</organism>
<reference evidence="1 2" key="1">
    <citation type="journal article" date="2016" name="Biochim. Biophys. Acta">
        <title>Characterization of red-shifted phycobilisomes isolated from the chlorophyll f-containing cyanobacterium Halomicronema hongdechloris.</title>
        <authorList>
            <person name="Li Y."/>
            <person name="Lin Y."/>
            <person name="Garvey C.J."/>
            <person name="Birch D."/>
            <person name="Corkery R.W."/>
            <person name="Loughlin P.C."/>
            <person name="Scheer H."/>
            <person name="Willows R.D."/>
            <person name="Chen M."/>
        </authorList>
    </citation>
    <scope>NUCLEOTIDE SEQUENCE [LARGE SCALE GENOMIC DNA]</scope>
    <source>
        <strain evidence="1 2">C2206</strain>
    </source>
</reference>
<proteinExistence type="predicted"/>
<accession>A0A1Z3HQF0</accession>
<evidence type="ECO:0000313" key="1">
    <source>
        <dbReference type="EMBL" id="ASC72544.1"/>
    </source>
</evidence>
<keyword evidence="1" id="KW-0808">Transferase</keyword>
<protein>
    <submittedName>
        <fullName evidence="1">Uridine kinase</fullName>
        <ecNumber evidence="1">2.7.1.48</ecNumber>
    </submittedName>
</protein>
<dbReference type="PANTHER" id="PTHR10285">
    <property type="entry name" value="URIDINE KINASE"/>
    <property type="match status" value="1"/>
</dbReference>
<dbReference type="Gene3D" id="3.40.50.300">
    <property type="entry name" value="P-loop containing nucleotide triphosphate hydrolases"/>
    <property type="match status" value="1"/>
</dbReference>
<dbReference type="GO" id="GO:0004849">
    <property type="term" value="F:uridine kinase activity"/>
    <property type="evidence" value="ECO:0007669"/>
    <property type="project" value="UniProtKB-EC"/>
</dbReference>
<dbReference type="EMBL" id="CP021983">
    <property type="protein sequence ID" value="ASC72544.1"/>
    <property type="molecule type" value="Genomic_DNA"/>
</dbReference>
<name>A0A1Z3HQF0_9CYAN</name>
<dbReference type="SUPFAM" id="SSF52540">
    <property type="entry name" value="P-loop containing nucleoside triphosphate hydrolases"/>
    <property type="match status" value="1"/>
</dbReference>
<gene>
    <name evidence="1" type="primary">udk</name>
    <name evidence="1" type="ORF">XM38_035020</name>
</gene>
<dbReference type="RefSeq" id="WP_088430470.1">
    <property type="nucleotide sequence ID" value="NZ_CP021983.2"/>
</dbReference>
<keyword evidence="2" id="KW-1185">Reference proteome</keyword>
<dbReference type="EC" id="2.7.1.48" evidence="1"/>
<sequence length="349" mass="40212">MDQPSSILTRWLAGASPTDADWQALMATELADQRRANAWGIRDDTVRSALRRRWHLLQQLALEHRQIPVPHGSLTDLLPWLWFLWLPLTLWLVEARQRLNRPLIQGILGGQGSGKTTLTRVLQQLLTLVGQHGVTLSIDDLYKTYADRQILRQQDPRLIWRGPPGTHDIELGLRTLQQLRQAPPDAAIPIPRFDKSAHGGEGDRISPEWVSQVDIVLFEGWFVGARPVDPAQIATAPWPIETEADRQFAADMNQRLRDYLPLWEQLDQLMVLYPEDYRLSQQWRRQAEQAMKADGKSGMADDTVDQFVEYFWRALHPALFIEPLCHRREWVDLVVEIRADRTLKAVYAP</sequence>
<dbReference type="KEGG" id="hhg:XM38_035020"/>
<dbReference type="OrthoDB" id="455474at2"/>
<dbReference type="InterPro" id="IPR027417">
    <property type="entry name" value="P-loop_NTPase"/>
</dbReference>